<evidence type="ECO:0000259" key="1">
    <source>
        <dbReference type="Pfam" id="PF09557"/>
    </source>
</evidence>
<protein>
    <submittedName>
        <fullName evidence="2">YsnF/AvaK domain-containing protein</fullName>
    </submittedName>
</protein>
<dbReference type="PANTHER" id="PTHR38463:SF1">
    <property type="entry name" value="STRESS RESPONSE PROTEIN YSNF"/>
    <property type="match status" value="1"/>
</dbReference>
<dbReference type="PANTHER" id="PTHR38463">
    <property type="entry name" value="STRESS RESPONSE PROTEIN YSNF"/>
    <property type="match status" value="1"/>
</dbReference>
<dbReference type="Proteomes" id="UP001267426">
    <property type="component" value="Unassembled WGS sequence"/>
</dbReference>
<name>A0ABU3BSJ8_9BACT</name>
<feature type="domain" description="DUF2382" evidence="1">
    <location>
        <begin position="147"/>
        <end position="255"/>
    </location>
</feature>
<proteinExistence type="predicted"/>
<accession>A0ABU3BSJ8</accession>
<sequence length="346" mass="39481">MAKTIVGLYDDRATAHAVVNDLESIGFGQDHLRFASNEEGKTTGYDIDATNDASPDSLESYGVANEEARFYSEGVRRGGSLVIARVHDDDVERAVDIMARHNPVRFEDRKEEYLTDYDESADAYDKAQVVENRDRYADQQQQRLQEIEEHIKIGKREVVRGGVRVHQYVDTEMEQETLRLRDEEIRVDRQNVNRTLSPDEANAAFQDKTVEVVERDEEAVVEKTAMVTGEVTVGKDVNVREETVGGEVRRTRVEVEQIAADTFTTVEPEFRKHYDSTYAKSGNEYNTYKPAYEYGYAAGTTYKDRDYNAMDKDLRADYESRHGNDSAWDDVKDAVKHGYNRARAAV</sequence>
<keyword evidence="3" id="KW-1185">Reference proteome</keyword>
<dbReference type="InterPro" id="IPR052967">
    <property type="entry name" value="Stress_Response_Assoc"/>
</dbReference>
<comment type="caution">
    <text evidence="2">The sequence shown here is derived from an EMBL/GenBank/DDBJ whole genome shotgun (WGS) entry which is preliminary data.</text>
</comment>
<dbReference type="InterPro" id="IPR019060">
    <property type="entry name" value="DUF2382"/>
</dbReference>
<reference evidence="2 3" key="1">
    <citation type="submission" date="2023-09" db="EMBL/GenBank/DDBJ databases">
        <authorList>
            <person name="Rey-Velasco X."/>
        </authorList>
    </citation>
    <scope>NUCLEOTIDE SEQUENCE [LARGE SCALE GENOMIC DNA]</scope>
    <source>
        <strain evidence="2 3">F394</strain>
    </source>
</reference>
<dbReference type="RefSeq" id="WP_311663979.1">
    <property type="nucleotide sequence ID" value="NZ_JAVRHT010000024.1"/>
</dbReference>
<organism evidence="2 3">
    <name type="scientific">Rubrivirga litoralis</name>
    <dbReference type="NCBI Taxonomy" id="3075598"/>
    <lineage>
        <taxon>Bacteria</taxon>
        <taxon>Pseudomonadati</taxon>
        <taxon>Rhodothermota</taxon>
        <taxon>Rhodothermia</taxon>
        <taxon>Rhodothermales</taxon>
        <taxon>Rubricoccaceae</taxon>
        <taxon>Rubrivirga</taxon>
    </lineage>
</organism>
<evidence type="ECO:0000313" key="2">
    <source>
        <dbReference type="EMBL" id="MDT0632253.1"/>
    </source>
</evidence>
<gene>
    <name evidence="2" type="ORF">RM540_10895</name>
</gene>
<dbReference type="Pfam" id="PF09557">
    <property type="entry name" value="DUF2382"/>
    <property type="match status" value="1"/>
</dbReference>
<dbReference type="EMBL" id="JAVRHT010000024">
    <property type="protein sequence ID" value="MDT0632253.1"/>
    <property type="molecule type" value="Genomic_DNA"/>
</dbReference>
<evidence type="ECO:0000313" key="3">
    <source>
        <dbReference type="Proteomes" id="UP001267426"/>
    </source>
</evidence>